<name>A0A931DEX9_9ACTN</name>
<dbReference type="Proteomes" id="UP000614047">
    <property type="component" value="Unassembled WGS sequence"/>
</dbReference>
<dbReference type="EMBL" id="JADOUA010000001">
    <property type="protein sequence ID" value="MBG6087564.1"/>
    <property type="molecule type" value="Genomic_DNA"/>
</dbReference>
<accession>A0A931DEX9</accession>
<gene>
    <name evidence="1" type="ORF">IW256_001677</name>
</gene>
<reference evidence="1" key="1">
    <citation type="submission" date="2020-11" db="EMBL/GenBank/DDBJ databases">
        <title>Sequencing the genomes of 1000 actinobacteria strains.</title>
        <authorList>
            <person name="Klenk H.-P."/>
        </authorList>
    </citation>
    <scope>NUCLEOTIDE SEQUENCE</scope>
    <source>
        <strain evidence="1">DSM 43175</strain>
    </source>
</reference>
<protein>
    <submittedName>
        <fullName evidence="1">Uncharacterized protein</fullName>
    </submittedName>
</protein>
<evidence type="ECO:0000313" key="1">
    <source>
        <dbReference type="EMBL" id="MBG6087564.1"/>
    </source>
</evidence>
<dbReference type="RefSeq" id="WP_197010407.1">
    <property type="nucleotide sequence ID" value="NZ_BAABES010000024.1"/>
</dbReference>
<evidence type="ECO:0000313" key="2">
    <source>
        <dbReference type="Proteomes" id="UP000614047"/>
    </source>
</evidence>
<dbReference type="AlphaFoldDB" id="A0A931DEX9"/>
<keyword evidence="2" id="KW-1185">Reference proteome</keyword>
<organism evidence="1 2">
    <name type="scientific">Actinomadura viridis</name>
    <dbReference type="NCBI Taxonomy" id="58110"/>
    <lineage>
        <taxon>Bacteria</taxon>
        <taxon>Bacillati</taxon>
        <taxon>Actinomycetota</taxon>
        <taxon>Actinomycetes</taxon>
        <taxon>Streptosporangiales</taxon>
        <taxon>Thermomonosporaceae</taxon>
        <taxon>Actinomadura</taxon>
    </lineage>
</organism>
<sequence length="64" mass="7651">MNDPLIWELEQAAYLHRLRAEFPDFGIVADFRRPIWIAVRGRYLFVKADNGVTLREHLLRISRQ</sequence>
<proteinExistence type="predicted"/>
<comment type="caution">
    <text evidence="1">The sequence shown here is derived from an EMBL/GenBank/DDBJ whole genome shotgun (WGS) entry which is preliminary data.</text>
</comment>